<keyword evidence="1" id="KW-0472">Membrane</keyword>
<dbReference type="CDD" id="cd22997">
    <property type="entry name" value="GT_LH"/>
    <property type="match status" value="1"/>
</dbReference>
<sequence>MGEKKDTSLIAKKEKRRFALLVAGITVIWLGIYSIGSERIETVQTNTKIRRAATAAISTNEYGGLYEELRKNSILERNTIKNESSQCPDIIALTYASHGGRDDRFCRSLESAIRNGVDLQVLGWGIKWEGLSQKLGAALDAVRALPSECVVLFTDAYDVLFTQSPKEMRRKFEALNKPLIFSGECGCWPQVQRDNGRTCRDKYPLSPTPFRYLNSGSWMGRAGVAAEFLARLVKDAGLGSSSAFHKLNDQELAAELYFSGEFGTDRLGLDHYATLFMPMHAVNDKTMVPNCDPRHHLTPTGNGIFINTLTKSTPAVYHFNGGGKKHHLPMEAQMWWKHCSDANTPELQAAVESTKLQFHKNRLPFAQVCPNHLQLTRLSPSKERHCYLQPSIHQGYSLSSSSLRREEE</sequence>
<keyword evidence="1" id="KW-0812">Transmembrane</keyword>
<dbReference type="PANTHER" id="PTHR36587">
    <property type="entry name" value="EXPRESSION SITE-ASSOCIATED GENE 3 (ESAG3)-LIKE PROTEIN"/>
    <property type="match status" value="1"/>
</dbReference>
<dbReference type="InterPro" id="IPR057589">
    <property type="entry name" value="GT_PLOD"/>
</dbReference>
<dbReference type="AlphaFoldDB" id="A0A7S3K3N4"/>
<keyword evidence="1" id="KW-1133">Transmembrane helix</keyword>
<organism evidence="3">
    <name type="scientific">Aureoumbra lagunensis</name>
    <dbReference type="NCBI Taxonomy" id="44058"/>
    <lineage>
        <taxon>Eukaryota</taxon>
        <taxon>Sar</taxon>
        <taxon>Stramenopiles</taxon>
        <taxon>Ochrophyta</taxon>
        <taxon>Pelagophyceae</taxon>
        <taxon>Pelagomonadales</taxon>
        <taxon>Aureoumbra</taxon>
    </lineage>
</organism>
<evidence type="ECO:0000259" key="2">
    <source>
        <dbReference type="Pfam" id="PF25342"/>
    </source>
</evidence>
<feature type="domain" description="PLOD1-3-like GT" evidence="2">
    <location>
        <begin position="89"/>
        <end position="325"/>
    </location>
</feature>
<name>A0A7S3K3N4_9STRA</name>
<dbReference type="EMBL" id="HBIJ01021933">
    <property type="protein sequence ID" value="CAE0373459.1"/>
    <property type="molecule type" value="Transcribed_RNA"/>
</dbReference>
<dbReference type="PANTHER" id="PTHR36587:SF2">
    <property type="entry name" value="EXPRESSION SITE-ASSOCIATED GENE 3 (ESAG3)-LIKE PROTEIN"/>
    <property type="match status" value="1"/>
</dbReference>
<feature type="transmembrane region" description="Helical" evidence="1">
    <location>
        <begin position="18"/>
        <end position="36"/>
    </location>
</feature>
<gene>
    <name evidence="3" type="ORF">ALAG00032_LOCUS14260</name>
</gene>
<accession>A0A7S3K3N4</accession>
<protein>
    <recommendedName>
        <fullName evidence="2">PLOD1-3-like GT domain-containing protein</fullName>
    </recommendedName>
</protein>
<evidence type="ECO:0000256" key="1">
    <source>
        <dbReference type="SAM" id="Phobius"/>
    </source>
</evidence>
<dbReference type="Pfam" id="PF25342">
    <property type="entry name" value="GT_PLOD"/>
    <property type="match status" value="1"/>
</dbReference>
<evidence type="ECO:0000313" key="3">
    <source>
        <dbReference type="EMBL" id="CAE0373459.1"/>
    </source>
</evidence>
<reference evidence="3" key="1">
    <citation type="submission" date="2021-01" db="EMBL/GenBank/DDBJ databases">
        <authorList>
            <person name="Corre E."/>
            <person name="Pelletier E."/>
            <person name="Niang G."/>
            <person name="Scheremetjew M."/>
            <person name="Finn R."/>
            <person name="Kale V."/>
            <person name="Holt S."/>
            <person name="Cochrane G."/>
            <person name="Meng A."/>
            <person name="Brown T."/>
            <person name="Cohen L."/>
        </authorList>
    </citation>
    <scope>NUCLEOTIDE SEQUENCE</scope>
    <source>
        <strain evidence="3">CCMP1510</strain>
    </source>
</reference>
<proteinExistence type="predicted"/>